<evidence type="ECO:0000256" key="5">
    <source>
        <dbReference type="ARBA" id="ARBA00022832"/>
    </source>
</evidence>
<dbReference type="GO" id="GO:0005789">
    <property type="term" value="C:endoplasmic reticulum membrane"/>
    <property type="evidence" value="ECO:0007669"/>
    <property type="project" value="TreeGrafter"/>
</dbReference>
<evidence type="ECO:0000256" key="1">
    <source>
        <dbReference type="ARBA" id="ARBA00004141"/>
    </source>
</evidence>
<evidence type="ECO:0000256" key="9">
    <source>
        <dbReference type="ARBA" id="ARBA00023160"/>
    </source>
</evidence>
<feature type="transmembrane region" description="Helical" evidence="10">
    <location>
        <begin position="249"/>
        <end position="268"/>
    </location>
</feature>
<comment type="similarity">
    <text evidence="10">Belongs to the ELO family.</text>
</comment>
<dbReference type="GO" id="GO:0034625">
    <property type="term" value="P:fatty acid elongation, monounsaturated fatty acid"/>
    <property type="evidence" value="ECO:0007669"/>
    <property type="project" value="TreeGrafter"/>
</dbReference>
<keyword evidence="3 10" id="KW-0808">Transferase</keyword>
<dbReference type="AlphaFoldDB" id="A0A0D9QNX1"/>
<keyword evidence="9 10" id="KW-0275">Fatty acid biosynthesis</keyword>
<evidence type="ECO:0000256" key="8">
    <source>
        <dbReference type="ARBA" id="ARBA00023136"/>
    </source>
</evidence>
<keyword evidence="5 10" id="KW-0276">Fatty acid metabolism</keyword>
<protein>
    <recommendedName>
        <fullName evidence="10">Elongation of fatty acids protein</fullName>
        <ecNumber evidence="10">2.3.1.-</ecNumber>
    </recommendedName>
</protein>
<keyword evidence="6 10" id="KW-1133">Transmembrane helix</keyword>
<sequence>MRAWGPLSRAFWAPGKGTELAGKYEKTILLISLLYLPTVLVLQKVMRRRKEIEAKALKVAWNVCLSLLSLIGVLLILIYDPSVLKSIIVEETEYRPETRAVISIFTLTKVVEYGDTIFLILKKKKLTFLHSYHHLSVVIYCLYSQKELVSHAHYFVFLNLVVHSIMYFYFGFIYILPKVLYKVRQFITCLQILQMFIGIFISYYAIKNVDNQIYVKNAIASLALYLTYAILFLNFYFNNYCKNVKSNVATYMISVHILGVIGLIMLCTSNDTLRLFIEVAIGCVFTLTLLSCSFHLNTHYCHLWKNKIGDTNFLEQTDLFNTYKAKYFSNMDFLKKMTVHMIKTFLLCFNGLATYAHDTIFLFVNFYSERLKTIAHESAALDKRGASLTAGCYPGGKSPTREGATTDQAICEASGQANNPASVVKQPVDAPNPRDKKWNKVFFLIKDLYNRSIISYIIYKSPIEGIAKNLESISPDQSARKSLQFTLLGMAKQVIQNYLLYIVCLILPIYYGLRVYNDALLGLCVHGALRWLIEIYSTKIFNKSYKLHAH</sequence>
<comment type="subcellular location">
    <subcellularLocation>
        <location evidence="1">Membrane</location>
        <topology evidence="1">Multi-pass membrane protein</topology>
    </subcellularLocation>
</comment>
<gene>
    <name evidence="11" type="ORF">AK88_01683</name>
</gene>
<dbReference type="EC" id="2.3.1.-" evidence="10"/>
<feature type="transmembrane region" description="Helical" evidence="10">
    <location>
        <begin position="28"/>
        <end position="47"/>
    </location>
</feature>
<keyword evidence="8 10" id="KW-0472">Membrane</keyword>
<feature type="transmembrane region" description="Helical" evidence="10">
    <location>
        <begin position="183"/>
        <end position="206"/>
    </location>
</feature>
<organism evidence="11 12">
    <name type="scientific">Plasmodium fragile</name>
    <dbReference type="NCBI Taxonomy" id="5857"/>
    <lineage>
        <taxon>Eukaryota</taxon>
        <taxon>Sar</taxon>
        <taxon>Alveolata</taxon>
        <taxon>Apicomplexa</taxon>
        <taxon>Aconoidasida</taxon>
        <taxon>Haemosporida</taxon>
        <taxon>Plasmodiidae</taxon>
        <taxon>Plasmodium</taxon>
        <taxon>Plasmodium (Plasmodium)</taxon>
    </lineage>
</organism>
<dbReference type="GO" id="GO:0019367">
    <property type="term" value="P:fatty acid elongation, saturated fatty acid"/>
    <property type="evidence" value="ECO:0007669"/>
    <property type="project" value="TreeGrafter"/>
</dbReference>
<dbReference type="GO" id="GO:0009922">
    <property type="term" value="F:fatty acid elongase activity"/>
    <property type="evidence" value="ECO:0007669"/>
    <property type="project" value="InterPro"/>
</dbReference>
<dbReference type="OMA" id="AHYFVFL"/>
<dbReference type="RefSeq" id="XP_012334741.1">
    <property type="nucleotide sequence ID" value="XM_012479318.1"/>
</dbReference>
<dbReference type="GeneID" id="24266997"/>
<feature type="transmembrane region" description="Helical" evidence="10">
    <location>
        <begin position="59"/>
        <end position="79"/>
    </location>
</feature>
<name>A0A0D9QNX1_PLAFR</name>
<evidence type="ECO:0000256" key="6">
    <source>
        <dbReference type="ARBA" id="ARBA00022989"/>
    </source>
</evidence>
<reference evidence="11 12" key="1">
    <citation type="submission" date="2014-03" db="EMBL/GenBank/DDBJ databases">
        <title>The Genome Sequence of Plasmodium fragile nilgiri.</title>
        <authorList>
            <consortium name="The Broad Institute Genomics Platform"/>
            <consortium name="The Broad Institute Genome Sequencing Center for Infectious Disease"/>
            <person name="Neafsey D."/>
            <person name="Duraisingh M."/>
            <person name="Young S.K."/>
            <person name="Zeng Q."/>
            <person name="Gargeya S."/>
            <person name="Abouelleil A."/>
            <person name="Alvarado L."/>
            <person name="Chapman S.B."/>
            <person name="Gainer-Dewar J."/>
            <person name="Goldberg J."/>
            <person name="Griggs A."/>
            <person name="Gujja S."/>
            <person name="Hansen M."/>
            <person name="Howarth C."/>
            <person name="Imamovic A."/>
            <person name="Larimer J."/>
            <person name="Pearson M."/>
            <person name="Poon T.W."/>
            <person name="Priest M."/>
            <person name="Roberts A."/>
            <person name="Saif S."/>
            <person name="Shea T."/>
            <person name="Sykes S."/>
            <person name="Wortman J."/>
            <person name="Nusbaum C."/>
            <person name="Birren B."/>
        </authorList>
    </citation>
    <scope>NUCLEOTIDE SEQUENCE [LARGE SCALE GENOMIC DNA]</scope>
    <source>
        <strain evidence="12">nilgiri</strain>
    </source>
</reference>
<feature type="transmembrane region" description="Helical" evidence="10">
    <location>
        <begin position="275"/>
        <end position="296"/>
    </location>
</feature>
<feature type="transmembrane region" description="Helical" evidence="10">
    <location>
        <begin position="341"/>
        <end position="364"/>
    </location>
</feature>
<dbReference type="OrthoDB" id="10259681at2759"/>
<evidence type="ECO:0000256" key="4">
    <source>
        <dbReference type="ARBA" id="ARBA00022692"/>
    </source>
</evidence>
<evidence type="ECO:0000256" key="2">
    <source>
        <dbReference type="ARBA" id="ARBA00022516"/>
    </source>
</evidence>
<dbReference type="GO" id="GO:0042761">
    <property type="term" value="P:very long-chain fatty acid biosynthetic process"/>
    <property type="evidence" value="ECO:0007669"/>
    <property type="project" value="TreeGrafter"/>
</dbReference>
<evidence type="ECO:0000256" key="10">
    <source>
        <dbReference type="RuleBase" id="RU361115"/>
    </source>
</evidence>
<comment type="catalytic activity">
    <reaction evidence="10">
        <text>an acyl-CoA + malonyl-CoA + H(+) = a 3-oxoacyl-CoA + CO2 + CoA</text>
        <dbReference type="Rhea" id="RHEA:50252"/>
        <dbReference type="ChEBI" id="CHEBI:15378"/>
        <dbReference type="ChEBI" id="CHEBI:16526"/>
        <dbReference type="ChEBI" id="CHEBI:57287"/>
        <dbReference type="ChEBI" id="CHEBI:57384"/>
        <dbReference type="ChEBI" id="CHEBI:58342"/>
        <dbReference type="ChEBI" id="CHEBI:90726"/>
    </reaction>
    <physiologicalReaction direction="left-to-right" evidence="10">
        <dbReference type="Rhea" id="RHEA:50253"/>
    </physiologicalReaction>
</comment>
<evidence type="ECO:0000313" key="11">
    <source>
        <dbReference type="EMBL" id="KJP88603.1"/>
    </source>
</evidence>
<keyword evidence="2 10" id="KW-0444">Lipid biosynthesis</keyword>
<dbReference type="VEuPathDB" id="PlasmoDB:AK88_01683"/>
<comment type="caution">
    <text evidence="10">Lacks conserved residue(s) required for the propagation of feature annotation.</text>
</comment>
<keyword evidence="7 10" id="KW-0443">Lipid metabolism</keyword>
<evidence type="ECO:0000313" key="12">
    <source>
        <dbReference type="Proteomes" id="UP000054561"/>
    </source>
</evidence>
<dbReference type="Proteomes" id="UP000054561">
    <property type="component" value="Unassembled WGS sequence"/>
</dbReference>
<dbReference type="GO" id="GO:0034626">
    <property type="term" value="P:fatty acid elongation, polyunsaturated fatty acid"/>
    <property type="evidence" value="ECO:0007669"/>
    <property type="project" value="TreeGrafter"/>
</dbReference>
<evidence type="ECO:0000256" key="7">
    <source>
        <dbReference type="ARBA" id="ARBA00023098"/>
    </source>
</evidence>
<keyword evidence="12" id="KW-1185">Reference proteome</keyword>
<feature type="transmembrane region" description="Helical" evidence="10">
    <location>
        <begin position="494"/>
        <end position="513"/>
    </location>
</feature>
<dbReference type="PANTHER" id="PTHR11157">
    <property type="entry name" value="FATTY ACID ACYL TRANSFERASE-RELATED"/>
    <property type="match status" value="1"/>
</dbReference>
<dbReference type="Pfam" id="PF01151">
    <property type="entry name" value="ELO"/>
    <property type="match status" value="1"/>
</dbReference>
<dbReference type="GO" id="GO:0030148">
    <property type="term" value="P:sphingolipid biosynthetic process"/>
    <property type="evidence" value="ECO:0007669"/>
    <property type="project" value="TreeGrafter"/>
</dbReference>
<feature type="transmembrane region" description="Helical" evidence="10">
    <location>
        <begin position="154"/>
        <end position="177"/>
    </location>
</feature>
<keyword evidence="4 10" id="KW-0812">Transmembrane</keyword>
<accession>A0A0D9QNX1</accession>
<dbReference type="PANTHER" id="PTHR11157:SF126">
    <property type="entry name" value="ELONGATION OF VERY LONG CHAIN FATTY ACIDS PROTEIN"/>
    <property type="match status" value="1"/>
</dbReference>
<dbReference type="InterPro" id="IPR002076">
    <property type="entry name" value="ELO_fam"/>
</dbReference>
<evidence type="ECO:0000256" key="3">
    <source>
        <dbReference type="ARBA" id="ARBA00022679"/>
    </source>
</evidence>
<proteinExistence type="inferred from homology"/>
<dbReference type="EMBL" id="KQ001659">
    <property type="protein sequence ID" value="KJP88603.1"/>
    <property type="molecule type" value="Genomic_DNA"/>
</dbReference>
<feature type="transmembrane region" description="Helical" evidence="10">
    <location>
        <begin position="218"/>
        <end position="237"/>
    </location>
</feature>